<dbReference type="InterPro" id="IPR050698">
    <property type="entry name" value="MBL"/>
</dbReference>
<dbReference type="InterPro" id="IPR011108">
    <property type="entry name" value="RMMBL"/>
</dbReference>
<evidence type="ECO:0000313" key="4">
    <source>
        <dbReference type="EMBL" id="KKW32879.1"/>
    </source>
</evidence>
<organism evidence="4 5">
    <name type="scientific">Candidatus Uhrbacteria bacterium GW2011_GWA2_53_10</name>
    <dbReference type="NCBI Taxonomy" id="1618980"/>
    <lineage>
        <taxon>Bacteria</taxon>
        <taxon>Candidatus Uhriibacteriota</taxon>
    </lineage>
</organism>
<dbReference type="SMART" id="SM01027">
    <property type="entry name" value="Beta-Casp"/>
    <property type="match status" value="1"/>
</dbReference>
<dbReference type="AlphaFoldDB" id="A0A0G2AJU7"/>
<dbReference type="PATRIC" id="fig|1618980.3.peg.236"/>
<dbReference type="InterPro" id="IPR001279">
    <property type="entry name" value="Metallo-B-lactamas"/>
</dbReference>
<dbReference type="Proteomes" id="UP000034711">
    <property type="component" value="Unassembled WGS sequence"/>
</dbReference>
<dbReference type="SUPFAM" id="SSF56281">
    <property type="entry name" value="Metallo-hydrolase/oxidoreductase"/>
    <property type="match status" value="1"/>
</dbReference>
<dbReference type="EMBL" id="LCRI01000011">
    <property type="protein sequence ID" value="KKW32879.1"/>
    <property type="molecule type" value="Genomic_DNA"/>
</dbReference>
<sequence>MKLSFHGAAREVTGSCCLLTVNDAEGKERRLLIDCGMFQGERLCGSKNFEAFGFDPKTVDAVYVTHPHADHTGRLPKLVREGYAGSITMTQPCKALTKIVLEDAFHIMEENAKKCGDRVLYGQEDLEALLAQCGGVAYHQEIAPAPGISVMFHDAGHVLGSAFISVEAEGKRIVFSGDIGNDDVPILPSTEPLSRADVVVCESTYGHRVHEPPSERSTKLRAALEHILKKKGVLMIPAFSIERTQELLYAIDQILLYELKTNISIFLDSPMAIRATEVYRHFKEYLDFDADILLQPDRDFFSFPNLKETLTVDESRVINDVKAPKIIIAGSGMMSGGRIMHHLIRYLPDKKNTLLIIGYQAHGTLGRQIYEGSKQVRIFGKTVPVRAEVAAIGAFSAHGDMHKLTRWLTPEDGKMPEKIFLVHGDPEAKDVFATHLRHELRTEVVVPEFQSTHEIRGLTPLEVSVAKPPTVGSV</sequence>
<dbReference type="SMART" id="SM00849">
    <property type="entry name" value="Lactamase_B"/>
    <property type="match status" value="1"/>
</dbReference>
<dbReference type="Pfam" id="PF10996">
    <property type="entry name" value="Beta-Casp"/>
    <property type="match status" value="1"/>
</dbReference>
<accession>A0A0G2AJU7</accession>
<gene>
    <name evidence="4" type="ORF">UY77_C0011G0007</name>
</gene>
<protein>
    <submittedName>
        <fullName evidence="4">RNA-metabolising metallo-beta-lactamase</fullName>
    </submittedName>
</protein>
<keyword evidence="1" id="KW-0378">Hydrolase</keyword>
<comment type="caution">
    <text evidence="4">The sequence shown here is derived from an EMBL/GenBank/DDBJ whole genome shotgun (WGS) entry which is preliminary data.</text>
</comment>
<dbReference type="PANTHER" id="PTHR11203">
    <property type="entry name" value="CLEAVAGE AND POLYADENYLATION SPECIFICITY FACTOR FAMILY MEMBER"/>
    <property type="match status" value="1"/>
</dbReference>
<dbReference type="Gene3D" id="3.60.15.10">
    <property type="entry name" value="Ribonuclease Z/Hydroxyacylglutathione hydrolase-like"/>
    <property type="match status" value="1"/>
</dbReference>
<dbReference type="PANTHER" id="PTHR11203:SF37">
    <property type="entry name" value="INTEGRATOR COMPLEX SUBUNIT 11"/>
    <property type="match status" value="1"/>
</dbReference>
<dbReference type="InterPro" id="IPR036866">
    <property type="entry name" value="RibonucZ/Hydroxyglut_hydro"/>
</dbReference>
<name>A0A0G2AJU7_9BACT</name>
<dbReference type="InterPro" id="IPR022712">
    <property type="entry name" value="Beta_Casp"/>
</dbReference>
<reference evidence="4 5" key="1">
    <citation type="journal article" date="2015" name="Nature">
        <title>rRNA introns, odd ribosomes, and small enigmatic genomes across a large radiation of phyla.</title>
        <authorList>
            <person name="Brown C.T."/>
            <person name="Hug L.A."/>
            <person name="Thomas B.C."/>
            <person name="Sharon I."/>
            <person name="Castelle C.J."/>
            <person name="Singh A."/>
            <person name="Wilkins M.J."/>
            <person name="Williams K.H."/>
            <person name="Banfield J.F."/>
        </authorList>
    </citation>
    <scope>NUCLEOTIDE SEQUENCE [LARGE SCALE GENOMIC DNA]</scope>
</reference>
<proteinExistence type="predicted"/>
<evidence type="ECO:0000313" key="5">
    <source>
        <dbReference type="Proteomes" id="UP000034711"/>
    </source>
</evidence>
<dbReference type="Gene3D" id="3.40.50.10890">
    <property type="match status" value="1"/>
</dbReference>
<evidence type="ECO:0000259" key="3">
    <source>
        <dbReference type="SMART" id="SM01027"/>
    </source>
</evidence>
<evidence type="ECO:0000256" key="1">
    <source>
        <dbReference type="ARBA" id="ARBA00022801"/>
    </source>
</evidence>
<feature type="domain" description="Beta-Casp" evidence="3">
    <location>
        <begin position="244"/>
        <end position="369"/>
    </location>
</feature>
<feature type="domain" description="Metallo-beta-lactamase" evidence="2">
    <location>
        <begin position="13"/>
        <end position="239"/>
    </location>
</feature>
<dbReference type="GO" id="GO:0016787">
    <property type="term" value="F:hydrolase activity"/>
    <property type="evidence" value="ECO:0007669"/>
    <property type="project" value="UniProtKB-KW"/>
</dbReference>
<dbReference type="Pfam" id="PF07521">
    <property type="entry name" value="RMMBL"/>
    <property type="match status" value="1"/>
</dbReference>
<dbReference type="CDD" id="cd16295">
    <property type="entry name" value="TTHA0252-CPSF-like_MBL-fold"/>
    <property type="match status" value="1"/>
</dbReference>
<dbReference type="GO" id="GO:0004521">
    <property type="term" value="F:RNA endonuclease activity"/>
    <property type="evidence" value="ECO:0007669"/>
    <property type="project" value="TreeGrafter"/>
</dbReference>
<dbReference type="Pfam" id="PF00753">
    <property type="entry name" value="Lactamase_B"/>
    <property type="match status" value="1"/>
</dbReference>
<evidence type="ECO:0000259" key="2">
    <source>
        <dbReference type="SMART" id="SM00849"/>
    </source>
</evidence>